<dbReference type="Pfam" id="PF03050">
    <property type="entry name" value="DDE_Tnp_IS66"/>
    <property type="match status" value="1"/>
</dbReference>
<evidence type="ECO:0000256" key="1">
    <source>
        <dbReference type="SAM" id="Phobius"/>
    </source>
</evidence>
<keyword evidence="1" id="KW-0472">Membrane</keyword>
<keyword evidence="4" id="KW-1185">Reference proteome</keyword>
<organism evidence="3 4">
    <name type="scientific">Gibbsiella dentisursi</name>
    <dbReference type="NCBI Taxonomy" id="796890"/>
    <lineage>
        <taxon>Bacteria</taxon>
        <taxon>Pseudomonadati</taxon>
        <taxon>Pseudomonadota</taxon>
        <taxon>Gammaproteobacteria</taxon>
        <taxon>Enterobacterales</taxon>
        <taxon>Yersiniaceae</taxon>
        <taxon>Gibbsiella</taxon>
    </lineage>
</organism>
<name>A0ABP7M6R5_9GAMM</name>
<reference evidence="4" key="1">
    <citation type="journal article" date="2019" name="Int. J. Syst. Evol. Microbiol.">
        <title>The Global Catalogue of Microorganisms (GCM) 10K type strain sequencing project: providing services to taxonomists for standard genome sequencing and annotation.</title>
        <authorList>
            <consortium name="The Broad Institute Genomics Platform"/>
            <consortium name="The Broad Institute Genome Sequencing Center for Infectious Disease"/>
            <person name="Wu L."/>
            <person name="Ma J."/>
        </authorList>
    </citation>
    <scope>NUCLEOTIDE SEQUENCE [LARGE SCALE GENOMIC DNA]</scope>
    <source>
        <strain evidence="4">JCM 17201</strain>
    </source>
</reference>
<dbReference type="InterPro" id="IPR004291">
    <property type="entry name" value="Transposase_IS66_central"/>
</dbReference>
<evidence type="ECO:0000313" key="4">
    <source>
        <dbReference type="Proteomes" id="UP001499994"/>
    </source>
</evidence>
<dbReference type="EMBL" id="BAABDG010000018">
    <property type="protein sequence ID" value="GAA3916418.1"/>
    <property type="molecule type" value="Genomic_DNA"/>
</dbReference>
<comment type="caution">
    <text evidence="3">The sequence shown here is derived from an EMBL/GenBank/DDBJ whole genome shotgun (WGS) entry which is preliminary data.</text>
</comment>
<evidence type="ECO:0000313" key="3">
    <source>
        <dbReference type="EMBL" id="GAA3916418.1"/>
    </source>
</evidence>
<accession>A0ABP7M6R5</accession>
<keyword evidence="1" id="KW-0812">Transmembrane</keyword>
<feature type="domain" description="Transposase IS66 central" evidence="2">
    <location>
        <begin position="7"/>
        <end position="63"/>
    </location>
</feature>
<feature type="transmembrane region" description="Helical" evidence="1">
    <location>
        <begin position="74"/>
        <end position="93"/>
    </location>
</feature>
<gene>
    <name evidence="3" type="ORF">GCM10022405_46860</name>
</gene>
<keyword evidence="1" id="KW-1133">Transmembrane helix</keyword>
<protein>
    <recommendedName>
        <fullName evidence="2">Transposase IS66 central domain-containing protein</fullName>
    </recommendedName>
</protein>
<evidence type="ECO:0000259" key="2">
    <source>
        <dbReference type="Pfam" id="PF03050"/>
    </source>
</evidence>
<proteinExistence type="predicted"/>
<dbReference type="Proteomes" id="UP001499994">
    <property type="component" value="Unassembled WGS sequence"/>
</dbReference>
<sequence>MLGKISPAEERLAVRKTRMVPLMQSLYDWIQQQMGTLSRHSNTAKAFAYLLKRWDALNEYCRNRITCVKMPSVWWRWGAVTIFSSALMVVVTVRQ</sequence>